<organism evidence="5 6">
    <name type="scientific">Reticulibacter mediterranei</name>
    <dbReference type="NCBI Taxonomy" id="2778369"/>
    <lineage>
        <taxon>Bacteria</taxon>
        <taxon>Bacillati</taxon>
        <taxon>Chloroflexota</taxon>
        <taxon>Ktedonobacteria</taxon>
        <taxon>Ktedonobacterales</taxon>
        <taxon>Reticulibacteraceae</taxon>
        <taxon>Reticulibacter</taxon>
    </lineage>
</organism>
<keyword evidence="6" id="KW-1185">Reference proteome</keyword>
<protein>
    <submittedName>
        <fullName evidence="5">Lipoprotein</fullName>
    </submittedName>
</protein>
<reference evidence="5" key="1">
    <citation type="submission" date="2020-10" db="EMBL/GenBank/DDBJ databases">
        <title>Taxonomic study of unclassified bacteria belonging to the class Ktedonobacteria.</title>
        <authorList>
            <person name="Yabe S."/>
            <person name="Wang C.M."/>
            <person name="Zheng Y."/>
            <person name="Sakai Y."/>
            <person name="Cavaletti L."/>
            <person name="Monciardini P."/>
            <person name="Donadio S."/>
        </authorList>
    </citation>
    <scope>NUCLEOTIDE SEQUENCE</scope>
    <source>
        <strain evidence="5">ID150040</strain>
    </source>
</reference>
<dbReference type="GO" id="GO:0030313">
    <property type="term" value="C:cell envelope"/>
    <property type="evidence" value="ECO:0007669"/>
    <property type="project" value="UniProtKB-SubCell"/>
</dbReference>
<gene>
    <name evidence="5" type="ORF">KSF_069170</name>
</gene>
<comment type="subcellular location">
    <subcellularLocation>
        <location evidence="1">Cell envelope</location>
    </subcellularLocation>
</comment>
<dbReference type="InterPro" id="IPR050490">
    <property type="entry name" value="Bact_solute-bd_prot1"/>
</dbReference>
<comment type="caution">
    <text evidence="5">The sequence shown here is derived from an EMBL/GenBank/DDBJ whole genome shotgun (WGS) entry which is preliminary data.</text>
</comment>
<keyword evidence="4" id="KW-0732">Signal</keyword>
<keyword evidence="5" id="KW-0449">Lipoprotein</keyword>
<dbReference type="EMBL" id="BNJK01000001">
    <property type="protein sequence ID" value="GHO96869.1"/>
    <property type="molecule type" value="Genomic_DNA"/>
</dbReference>
<dbReference type="AlphaFoldDB" id="A0A8J3IJT5"/>
<dbReference type="RefSeq" id="WP_220207462.1">
    <property type="nucleotide sequence ID" value="NZ_BNJK01000001.1"/>
</dbReference>
<dbReference type="InterPro" id="IPR006059">
    <property type="entry name" value="SBP"/>
</dbReference>
<evidence type="ECO:0000256" key="3">
    <source>
        <dbReference type="ARBA" id="ARBA00022448"/>
    </source>
</evidence>
<keyword evidence="3" id="KW-0813">Transport</keyword>
<evidence type="ECO:0000256" key="2">
    <source>
        <dbReference type="ARBA" id="ARBA00008520"/>
    </source>
</evidence>
<name>A0A8J3IJT5_9CHLR</name>
<sequence>MNEETRSHFVAEIYSRRRFLQLATSTTIGGTLLAACGGSVPQPLKTAPVATTLPQAQIDASATASVGKTYFPGGALHVPDAYTAPPPAFQSVKWVPGSGKKVRAFEVFYATPSVPKSQNKYWQTLDKTLNVDWEVTQVVSDDYDTKGTVMLNSSSPAELMLIMDSDSVFRTAMQQGAFNDLTPFLSGDGLKEFPNLAHIAPSIWENSKYQGKIYGVPRSRAELGNVDSNNVLMYRKDWADKLGLGVPQNPDEFYKMMVTFSKSDPTGKGTKVWGFGGRAYFGNNAYLLALFGCPNNWRVESNGSFTYFIETDEFKQALDFERRLWAAGVYHPDAPIANNKQSKTGFESGKYATYLDGFGATLNEQRRTTAVDPKAEVRLLVPYNNKGKVARRLGSGYLFMTGIPTQATTDPERIKELLRILDYLTAPVFSVENNFLTYGIDGWDSQVGAKGQRQLTDKGRNEVGELIGLASAPPVLYYPEDPHYVIPLQDDVRKSVQGAIPDPSWGLSSVTADKLTSSLQKTLTSGFQRIVRGQDPLSAVADVVKQWQAQGGTKIKQELAESYSKVHGK</sequence>
<evidence type="ECO:0000313" key="5">
    <source>
        <dbReference type="EMBL" id="GHO96869.1"/>
    </source>
</evidence>
<evidence type="ECO:0000256" key="4">
    <source>
        <dbReference type="ARBA" id="ARBA00022729"/>
    </source>
</evidence>
<dbReference type="PANTHER" id="PTHR43649:SF31">
    <property type="entry name" value="SN-GLYCEROL-3-PHOSPHATE-BINDING PERIPLASMIC PROTEIN UGPB"/>
    <property type="match status" value="1"/>
</dbReference>
<comment type="similarity">
    <text evidence="2">Belongs to the bacterial solute-binding protein 1 family.</text>
</comment>
<dbReference type="Pfam" id="PF13416">
    <property type="entry name" value="SBP_bac_8"/>
    <property type="match status" value="1"/>
</dbReference>
<dbReference type="PANTHER" id="PTHR43649">
    <property type="entry name" value="ARABINOSE-BINDING PROTEIN-RELATED"/>
    <property type="match status" value="1"/>
</dbReference>
<evidence type="ECO:0000256" key="1">
    <source>
        <dbReference type="ARBA" id="ARBA00004196"/>
    </source>
</evidence>
<dbReference type="Gene3D" id="3.40.190.10">
    <property type="entry name" value="Periplasmic binding protein-like II"/>
    <property type="match status" value="2"/>
</dbReference>
<accession>A0A8J3IJT5</accession>
<proteinExistence type="inferred from homology"/>
<dbReference type="Proteomes" id="UP000597444">
    <property type="component" value="Unassembled WGS sequence"/>
</dbReference>
<dbReference type="SUPFAM" id="SSF53850">
    <property type="entry name" value="Periplasmic binding protein-like II"/>
    <property type="match status" value="1"/>
</dbReference>
<evidence type="ECO:0000313" key="6">
    <source>
        <dbReference type="Proteomes" id="UP000597444"/>
    </source>
</evidence>